<evidence type="ECO:0000313" key="5">
    <source>
        <dbReference type="EMBL" id="MBK1707091.1"/>
    </source>
</evidence>
<evidence type="ECO:0000256" key="1">
    <source>
        <dbReference type="ARBA" id="ARBA00022737"/>
    </source>
</evidence>
<dbReference type="GO" id="GO:0006508">
    <property type="term" value="P:proteolysis"/>
    <property type="evidence" value="ECO:0007669"/>
    <property type="project" value="InterPro"/>
</dbReference>
<dbReference type="InterPro" id="IPR003609">
    <property type="entry name" value="Pan_app"/>
</dbReference>
<evidence type="ECO:0000313" key="6">
    <source>
        <dbReference type="Proteomes" id="UP001296776"/>
    </source>
</evidence>
<dbReference type="AlphaFoldDB" id="A0AAJ0XBT3"/>
<accession>A0AAJ0XBT3</accession>
<dbReference type="RefSeq" id="WP_200348570.1">
    <property type="nucleotide sequence ID" value="NZ_NRSJ01000063.1"/>
</dbReference>
<dbReference type="CDD" id="cd01100">
    <property type="entry name" value="APPLE_Factor_XI_like"/>
    <property type="match status" value="1"/>
</dbReference>
<dbReference type="InterPro" id="IPR000177">
    <property type="entry name" value="Apple"/>
</dbReference>
<dbReference type="SMART" id="SM00223">
    <property type="entry name" value="APPLE"/>
    <property type="match status" value="1"/>
</dbReference>
<sequence>MRVDAIRNQPKSDGRTRPDQGGGVRWLDYVSAGAPVTREYNVNRRGADYRNFDLASEDPQACAQACAEDAKCQAYTYAPAGHWEGSPPQCWLKDSVPPRTEVADLVSGVRLE</sequence>
<proteinExistence type="predicted"/>
<dbReference type="GO" id="GO:0005576">
    <property type="term" value="C:extracellular region"/>
    <property type="evidence" value="ECO:0007669"/>
    <property type="project" value="InterPro"/>
</dbReference>
<dbReference type="Gene3D" id="3.50.4.10">
    <property type="entry name" value="Hepatocyte Growth Factor"/>
    <property type="match status" value="1"/>
</dbReference>
<feature type="region of interest" description="Disordered" evidence="3">
    <location>
        <begin position="1"/>
        <end position="23"/>
    </location>
</feature>
<comment type="caution">
    <text evidence="5">The sequence shown here is derived from an EMBL/GenBank/DDBJ whole genome shotgun (WGS) entry which is preliminary data.</text>
</comment>
<reference evidence="5" key="2">
    <citation type="journal article" date="2020" name="Microorganisms">
        <title>Osmotic Adaptation and Compatible Solute Biosynthesis of Phototrophic Bacteria as Revealed from Genome Analyses.</title>
        <authorList>
            <person name="Imhoff J.F."/>
            <person name="Rahn T."/>
            <person name="Kunzel S."/>
            <person name="Keller A."/>
            <person name="Neulinger S.C."/>
        </authorList>
    </citation>
    <scope>NUCLEOTIDE SEQUENCE</scope>
    <source>
        <strain evidence="5">DSM 11080</strain>
    </source>
</reference>
<evidence type="ECO:0000256" key="2">
    <source>
        <dbReference type="ARBA" id="ARBA00023157"/>
    </source>
</evidence>
<dbReference type="Pfam" id="PF14295">
    <property type="entry name" value="PAN_4"/>
    <property type="match status" value="1"/>
</dbReference>
<evidence type="ECO:0000259" key="4">
    <source>
        <dbReference type="SMART" id="SM00223"/>
    </source>
</evidence>
<organism evidence="5 6">
    <name type="scientific">Halochromatium glycolicum</name>
    <dbReference type="NCBI Taxonomy" id="85075"/>
    <lineage>
        <taxon>Bacteria</taxon>
        <taxon>Pseudomonadati</taxon>
        <taxon>Pseudomonadota</taxon>
        <taxon>Gammaproteobacteria</taxon>
        <taxon>Chromatiales</taxon>
        <taxon>Chromatiaceae</taxon>
        <taxon>Halochromatium</taxon>
    </lineage>
</organism>
<feature type="compositionally biased region" description="Basic and acidic residues" evidence="3">
    <location>
        <begin position="1"/>
        <end position="18"/>
    </location>
</feature>
<dbReference type="Proteomes" id="UP001296776">
    <property type="component" value="Unassembled WGS sequence"/>
</dbReference>
<keyword evidence="6" id="KW-1185">Reference proteome</keyword>
<name>A0AAJ0XBT3_9GAMM</name>
<gene>
    <name evidence="5" type="ORF">CKO40_21785</name>
</gene>
<dbReference type="EMBL" id="NRSJ01000063">
    <property type="protein sequence ID" value="MBK1707091.1"/>
    <property type="molecule type" value="Genomic_DNA"/>
</dbReference>
<protein>
    <recommendedName>
        <fullName evidence="4">Apple domain-containing protein</fullName>
    </recommendedName>
</protein>
<reference evidence="5" key="1">
    <citation type="submission" date="2017-08" db="EMBL/GenBank/DDBJ databases">
        <authorList>
            <person name="Imhoff J.F."/>
            <person name="Rahn T."/>
            <person name="Kuenzel S."/>
            <person name="Neulinger S.C."/>
        </authorList>
    </citation>
    <scope>NUCLEOTIDE SEQUENCE</scope>
    <source>
        <strain evidence="5">DSM 11080</strain>
    </source>
</reference>
<keyword evidence="2" id="KW-1015">Disulfide bond</keyword>
<feature type="domain" description="Apple" evidence="4">
    <location>
        <begin position="43"/>
        <end position="112"/>
    </location>
</feature>
<keyword evidence="1" id="KW-0677">Repeat</keyword>
<evidence type="ECO:0000256" key="3">
    <source>
        <dbReference type="SAM" id="MobiDB-lite"/>
    </source>
</evidence>